<evidence type="ECO:0000313" key="4">
    <source>
        <dbReference type="Proteomes" id="UP000284361"/>
    </source>
</evidence>
<name>A0A3E4Z3Y2_9BACT</name>
<dbReference type="EMBL" id="QSTW01000035">
    <property type="protein sequence ID" value="RGM84961.1"/>
    <property type="molecule type" value="Genomic_DNA"/>
</dbReference>
<dbReference type="Pfam" id="PF10771">
    <property type="entry name" value="DUF2582"/>
    <property type="match status" value="1"/>
</dbReference>
<comment type="caution">
    <text evidence="1">The sequence shown here is derived from an EMBL/GenBank/DDBJ whole genome shotgun (WGS) entry which is preliminary data.</text>
</comment>
<evidence type="ECO:0000313" key="3">
    <source>
        <dbReference type="Proteomes" id="UP000260814"/>
    </source>
</evidence>
<reference evidence="3 4" key="1">
    <citation type="submission" date="2018-08" db="EMBL/GenBank/DDBJ databases">
        <title>A genome reference for cultivated species of the human gut microbiota.</title>
        <authorList>
            <person name="Zou Y."/>
            <person name="Xue W."/>
            <person name="Luo G."/>
        </authorList>
    </citation>
    <scope>NUCLEOTIDE SEQUENCE [LARGE SCALE GENOMIC DNA]</scope>
    <source>
        <strain evidence="2 4">AM31-10</strain>
        <strain evidence="1 3">OM06-2</strain>
    </source>
</reference>
<dbReference type="InterPro" id="IPR036388">
    <property type="entry name" value="WH-like_DNA-bd_sf"/>
</dbReference>
<dbReference type="EMBL" id="QSJG01000064">
    <property type="protein sequence ID" value="RHD46588.1"/>
    <property type="molecule type" value="Genomic_DNA"/>
</dbReference>
<evidence type="ECO:0008006" key="5">
    <source>
        <dbReference type="Google" id="ProtNLM"/>
    </source>
</evidence>
<proteinExistence type="predicted"/>
<dbReference type="InterPro" id="IPR019707">
    <property type="entry name" value="DUF2582"/>
</dbReference>
<dbReference type="Proteomes" id="UP000284361">
    <property type="component" value="Unassembled WGS sequence"/>
</dbReference>
<dbReference type="RefSeq" id="WP_117702978.1">
    <property type="nucleotide sequence ID" value="NZ_CAJLCU010000017.1"/>
</dbReference>
<dbReference type="Proteomes" id="UP000260814">
    <property type="component" value="Unassembled WGS sequence"/>
</dbReference>
<protein>
    <recommendedName>
        <fullName evidence="5">Winged helix-turn-helix domain-containing protein</fullName>
    </recommendedName>
</protein>
<dbReference type="AlphaFoldDB" id="A0A3E4Z3Y2"/>
<evidence type="ECO:0000313" key="2">
    <source>
        <dbReference type="EMBL" id="RHD46588.1"/>
    </source>
</evidence>
<accession>A0A3E4Z3Y2</accession>
<evidence type="ECO:0000313" key="1">
    <source>
        <dbReference type="EMBL" id="RGM84961.1"/>
    </source>
</evidence>
<dbReference type="Gene3D" id="1.10.10.10">
    <property type="entry name" value="Winged helix-like DNA-binding domain superfamily/Winged helix DNA-binding domain"/>
    <property type="match status" value="1"/>
</dbReference>
<organism evidence="1 3">
    <name type="scientific">Phocaeicola plebeius</name>
    <dbReference type="NCBI Taxonomy" id="310297"/>
    <lineage>
        <taxon>Bacteria</taxon>
        <taxon>Pseudomonadati</taxon>
        <taxon>Bacteroidota</taxon>
        <taxon>Bacteroidia</taxon>
        <taxon>Bacteroidales</taxon>
        <taxon>Bacteroidaceae</taxon>
        <taxon>Phocaeicola</taxon>
    </lineage>
</organism>
<gene>
    <name evidence="2" type="ORF">DW789_15760</name>
    <name evidence="1" type="ORF">DXB87_16590</name>
</gene>
<sequence length="72" mass="8297">MNKNQIGTNAGIVWKLLSDNAHWEYDKLKQASGLSDRDLNAAIGWLAREDKIDFDIDEQHDRLFLHVNVYIG</sequence>